<name>A0A330GWV2_9HYPH</name>
<keyword evidence="7 10" id="KW-0378">Hydrolase</keyword>
<evidence type="ECO:0000313" key="11">
    <source>
        <dbReference type="Proteomes" id="UP000251956"/>
    </source>
</evidence>
<evidence type="ECO:0000256" key="5">
    <source>
        <dbReference type="ARBA" id="ARBA00013078"/>
    </source>
</evidence>
<accession>A0A330GWV2</accession>
<dbReference type="GO" id="GO:0046872">
    <property type="term" value="F:metal ion binding"/>
    <property type="evidence" value="ECO:0007669"/>
    <property type="project" value="UniProtKB-KW"/>
</dbReference>
<evidence type="ECO:0000256" key="4">
    <source>
        <dbReference type="ARBA" id="ARBA00006171"/>
    </source>
</evidence>
<dbReference type="OrthoDB" id="9793014at2"/>
<dbReference type="SUPFAM" id="SSF56784">
    <property type="entry name" value="HAD-like"/>
    <property type="match status" value="1"/>
</dbReference>
<keyword evidence="8" id="KW-0460">Magnesium</keyword>
<dbReference type="GO" id="GO:0005829">
    <property type="term" value="C:cytosol"/>
    <property type="evidence" value="ECO:0007669"/>
    <property type="project" value="TreeGrafter"/>
</dbReference>
<dbReference type="GO" id="GO:0006281">
    <property type="term" value="P:DNA repair"/>
    <property type="evidence" value="ECO:0007669"/>
    <property type="project" value="TreeGrafter"/>
</dbReference>
<dbReference type="InterPro" id="IPR037512">
    <property type="entry name" value="PGPase_prok"/>
</dbReference>
<dbReference type="InterPro" id="IPR006439">
    <property type="entry name" value="HAD-SF_hydro_IA"/>
</dbReference>
<dbReference type="NCBIfam" id="TIGR01449">
    <property type="entry name" value="PGP_bact"/>
    <property type="match status" value="1"/>
</dbReference>
<dbReference type="InterPro" id="IPR036412">
    <property type="entry name" value="HAD-like_sf"/>
</dbReference>
<proteinExistence type="inferred from homology"/>
<dbReference type="Gene3D" id="1.10.150.240">
    <property type="entry name" value="Putative phosphatase, domain 2"/>
    <property type="match status" value="1"/>
</dbReference>
<dbReference type="InterPro" id="IPR023198">
    <property type="entry name" value="PGP-like_dom2"/>
</dbReference>
<dbReference type="PANTHER" id="PTHR43434:SF1">
    <property type="entry name" value="PHOSPHOGLYCOLATE PHOSPHATASE"/>
    <property type="match status" value="1"/>
</dbReference>
<reference evidence="10 11" key="1">
    <citation type="submission" date="2018-07" db="EMBL/GenBank/DDBJ databases">
        <title>Diversity of Mesorhizobium strains in Brazil.</title>
        <authorList>
            <person name="Helene L.C.F."/>
            <person name="Dall'Agnol R."/>
            <person name="Delamuta J.R.M."/>
            <person name="Hungria M."/>
        </authorList>
    </citation>
    <scope>NUCLEOTIDE SEQUENCE [LARGE SCALE GENOMIC DNA]</scope>
    <source>
        <strain evidence="10 11">CNPSo 3140</strain>
    </source>
</reference>
<evidence type="ECO:0000256" key="2">
    <source>
        <dbReference type="ARBA" id="ARBA00001946"/>
    </source>
</evidence>
<gene>
    <name evidence="10" type="primary">gph</name>
    <name evidence="10" type="ORF">DPM35_11075</name>
</gene>
<dbReference type="Pfam" id="PF00702">
    <property type="entry name" value="Hydrolase"/>
    <property type="match status" value="1"/>
</dbReference>
<dbReference type="PANTHER" id="PTHR43434">
    <property type="entry name" value="PHOSPHOGLYCOLATE PHOSPHATASE"/>
    <property type="match status" value="1"/>
</dbReference>
<dbReference type="PRINTS" id="PR00413">
    <property type="entry name" value="HADHALOGNASE"/>
</dbReference>
<dbReference type="NCBIfam" id="TIGR01549">
    <property type="entry name" value="HAD-SF-IA-v1"/>
    <property type="match status" value="1"/>
</dbReference>
<sequence>MSEPSKAWRRIQPAAVLFDLDGTLVDSAPDIAAAVNELLTQDGIEPHPVSAVRKMIGHGLEKLVERAFEARSVTLSSQALAGRHAAMNKVYARHLTDLTTLRPGSAEAVRAVRADGIGCAVVTNKPEAFSYTILAHFDLLPDIETVVGGDSGYPKKPAPDMLLAACDRLGVPPGETVLVGDSGADLASARAAGIACILVRGGYCDRPVDELGADLVIADLNALPAVLGLTEEASP</sequence>
<protein>
    <recommendedName>
        <fullName evidence="5">phosphoglycolate phosphatase</fullName>
        <ecNumber evidence="5">3.1.3.18</ecNumber>
    </recommendedName>
</protein>
<keyword evidence="11" id="KW-1185">Reference proteome</keyword>
<evidence type="ECO:0000256" key="8">
    <source>
        <dbReference type="ARBA" id="ARBA00022842"/>
    </source>
</evidence>
<dbReference type="InterPro" id="IPR023214">
    <property type="entry name" value="HAD_sf"/>
</dbReference>
<dbReference type="EC" id="3.1.3.18" evidence="5"/>
<keyword evidence="9" id="KW-0119">Carbohydrate metabolism</keyword>
<keyword evidence="6" id="KW-0479">Metal-binding</keyword>
<dbReference type="NCBIfam" id="TIGR01509">
    <property type="entry name" value="HAD-SF-IA-v3"/>
    <property type="match status" value="1"/>
</dbReference>
<dbReference type="EMBL" id="QMBQ01000003">
    <property type="protein sequence ID" value="RAZ77050.1"/>
    <property type="molecule type" value="Genomic_DNA"/>
</dbReference>
<comment type="pathway">
    <text evidence="3">Organic acid metabolism; glycolate biosynthesis; glycolate from 2-phosphoglycolate: step 1/1.</text>
</comment>
<dbReference type="SFLD" id="SFLDG01129">
    <property type="entry name" value="C1.5:_HAD__Beta-PGM__Phosphata"/>
    <property type="match status" value="1"/>
</dbReference>
<evidence type="ECO:0000256" key="1">
    <source>
        <dbReference type="ARBA" id="ARBA00000830"/>
    </source>
</evidence>
<organism evidence="10 11">
    <name type="scientific">Mesorhizobium atlanticum</name>
    <dbReference type="NCBI Taxonomy" id="2233532"/>
    <lineage>
        <taxon>Bacteria</taxon>
        <taxon>Pseudomonadati</taxon>
        <taxon>Pseudomonadota</taxon>
        <taxon>Alphaproteobacteria</taxon>
        <taxon>Hyphomicrobiales</taxon>
        <taxon>Phyllobacteriaceae</taxon>
        <taxon>Mesorhizobium</taxon>
    </lineage>
</organism>
<evidence type="ECO:0000313" key="10">
    <source>
        <dbReference type="EMBL" id="RAZ77050.1"/>
    </source>
</evidence>
<dbReference type="GO" id="GO:0005975">
    <property type="term" value="P:carbohydrate metabolic process"/>
    <property type="evidence" value="ECO:0007669"/>
    <property type="project" value="InterPro"/>
</dbReference>
<dbReference type="AlphaFoldDB" id="A0A330GWV2"/>
<comment type="similarity">
    <text evidence="4">Belongs to the HAD-like hydrolase superfamily. CbbY/CbbZ/Gph/YieH family.</text>
</comment>
<comment type="catalytic activity">
    <reaction evidence="1">
        <text>2-phosphoglycolate + H2O = glycolate + phosphate</text>
        <dbReference type="Rhea" id="RHEA:14369"/>
        <dbReference type="ChEBI" id="CHEBI:15377"/>
        <dbReference type="ChEBI" id="CHEBI:29805"/>
        <dbReference type="ChEBI" id="CHEBI:43474"/>
        <dbReference type="ChEBI" id="CHEBI:58033"/>
        <dbReference type="EC" id="3.1.3.18"/>
    </reaction>
</comment>
<evidence type="ECO:0000256" key="9">
    <source>
        <dbReference type="ARBA" id="ARBA00023277"/>
    </source>
</evidence>
<dbReference type="SFLD" id="SFLDS00003">
    <property type="entry name" value="Haloacid_Dehalogenase"/>
    <property type="match status" value="1"/>
</dbReference>
<dbReference type="InterPro" id="IPR050155">
    <property type="entry name" value="HAD-like_hydrolase_sf"/>
</dbReference>
<comment type="caution">
    <text evidence="10">The sequence shown here is derived from an EMBL/GenBank/DDBJ whole genome shotgun (WGS) entry which is preliminary data.</text>
</comment>
<evidence type="ECO:0000256" key="6">
    <source>
        <dbReference type="ARBA" id="ARBA00022723"/>
    </source>
</evidence>
<dbReference type="GO" id="GO:0008967">
    <property type="term" value="F:phosphoglycolate phosphatase activity"/>
    <property type="evidence" value="ECO:0007669"/>
    <property type="project" value="UniProtKB-EC"/>
</dbReference>
<comment type="cofactor">
    <cofactor evidence="2">
        <name>Mg(2+)</name>
        <dbReference type="ChEBI" id="CHEBI:18420"/>
    </cofactor>
</comment>
<dbReference type="Proteomes" id="UP000251956">
    <property type="component" value="Unassembled WGS sequence"/>
</dbReference>
<dbReference type="RefSeq" id="WP_112127326.1">
    <property type="nucleotide sequence ID" value="NZ_QMBQ01000003.1"/>
</dbReference>
<evidence type="ECO:0000256" key="7">
    <source>
        <dbReference type="ARBA" id="ARBA00022801"/>
    </source>
</evidence>
<evidence type="ECO:0000256" key="3">
    <source>
        <dbReference type="ARBA" id="ARBA00004818"/>
    </source>
</evidence>
<dbReference type="SFLD" id="SFLDG01135">
    <property type="entry name" value="C1.5.6:_HAD__Beta-PGM__Phospha"/>
    <property type="match status" value="1"/>
</dbReference>
<dbReference type="Gene3D" id="3.40.50.1000">
    <property type="entry name" value="HAD superfamily/HAD-like"/>
    <property type="match status" value="1"/>
</dbReference>